<evidence type="ECO:0008006" key="4">
    <source>
        <dbReference type="Google" id="ProtNLM"/>
    </source>
</evidence>
<accession>A0A9X7BNF9</accession>
<feature type="transmembrane region" description="Helical" evidence="1">
    <location>
        <begin position="198"/>
        <end position="217"/>
    </location>
</feature>
<feature type="transmembrane region" description="Helical" evidence="1">
    <location>
        <begin position="69"/>
        <end position="89"/>
    </location>
</feature>
<evidence type="ECO:0000313" key="3">
    <source>
        <dbReference type="Proteomes" id="UP000223366"/>
    </source>
</evidence>
<dbReference type="PANTHER" id="PTHR34821">
    <property type="entry name" value="INNER MEMBRANE PROTEIN YDCZ"/>
    <property type="match status" value="1"/>
</dbReference>
<dbReference type="AlphaFoldDB" id="A0A9X7BNF9"/>
<protein>
    <recommendedName>
        <fullName evidence="4">DMT family transporter</fullName>
    </recommendedName>
</protein>
<feature type="transmembrane region" description="Helical" evidence="1">
    <location>
        <begin position="165"/>
        <end position="186"/>
    </location>
</feature>
<feature type="transmembrane region" description="Helical" evidence="1">
    <location>
        <begin position="127"/>
        <end position="145"/>
    </location>
</feature>
<feature type="transmembrane region" description="Helical" evidence="1">
    <location>
        <begin position="32"/>
        <end position="57"/>
    </location>
</feature>
<dbReference type="InterPro" id="IPR006750">
    <property type="entry name" value="YdcZ"/>
</dbReference>
<comment type="caution">
    <text evidence="2">The sequence shown here is derived from an EMBL/GenBank/DDBJ whole genome shotgun (WGS) entry which is preliminary data.</text>
</comment>
<feature type="transmembrane region" description="Helical" evidence="1">
    <location>
        <begin position="292"/>
        <end position="310"/>
    </location>
</feature>
<feature type="transmembrane region" description="Helical" evidence="1">
    <location>
        <begin position="95"/>
        <end position="115"/>
    </location>
</feature>
<dbReference type="RefSeq" id="WP_098685829.1">
    <property type="nucleotide sequence ID" value="NZ_NVDU01000030.1"/>
</dbReference>
<organism evidence="2 3">
    <name type="scientific">Bacillus thuringiensis</name>
    <dbReference type="NCBI Taxonomy" id="1428"/>
    <lineage>
        <taxon>Bacteria</taxon>
        <taxon>Bacillati</taxon>
        <taxon>Bacillota</taxon>
        <taxon>Bacilli</taxon>
        <taxon>Bacillales</taxon>
        <taxon>Bacillaceae</taxon>
        <taxon>Bacillus</taxon>
        <taxon>Bacillus cereus group</taxon>
    </lineage>
</organism>
<sequence>MFVMLLAICFGAIFAVQTAINAQLRKFVVSPFLASMISFAVGTIFLTITIFISGSPLDIPIDLFFSQPIFIWLGGIGGAIALTANILLFPKLGSVQTSIMPILGMTLMSMLIDNYGWFNSIPYPFGWNRIFGVLLVLTGVFLAIQDKNNEQQFSKTNKKNMLNQWIWRLVGIMAGMLLAIQIAINGQLGKVLHSSSHAALISFFVGTITLIIIVGIIDRSYTNIKEPIKYSAPWWIWIGGILGGSYVLINVYLVDRIGNGQTVILTLFGQIIGSLVVGQFGLLNSLKNQVKPIQILGLSVMIAGVFFIRVF</sequence>
<evidence type="ECO:0000256" key="1">
    <source>
        <dbReference type="SAM" id="Phobius"/>
    </source>
</evidence>
<dbReference type="EMBL" id="NVDU01000030">
    <property type="protein sequence ID" value="PFV30799.1"/>
    <property type="molecule type" value="Genomic_DNA"/>
</dbReference>
<feature type="transmembrane region" description="Helical" evidence="1">
    <location>
        <begin position="232"/>
        <end position="253"/>
    </location>
</feature>
<gene>
    <name evidence="2" type="ORF">COK99_14525</name>
</gene>
<keyword evidence="1" id="KW-0472">Membrane</keyword>
<reference evidence="2 3" key="1">
    <citation type="submission" date="2017-09" db="EMBL/GenBank/DDBJ databases">
        <title>Large-scale bioinformatics analysis of Bacillus genomes uncovers conserved roles of natural products in bacterial physiology.</title>
        <authorList>
            <consortium name="Agbiome Team Llc"/>
            <person name="Bleich R.M."/>
            <person name="Grubbs K.J."/>
            <person name="Santa Maria K.C."/>
            <person name="Allen S.E."/>
            <person name="Farag S."/>
            <person name="Shank E.A."/>
            <person name="Bowers A."/>
        </authorList>
    </citation>
    <scope>NUCLEOTIDE SEQUENCE [LARGE SCALE GENOMIC DNA]</scope>
    <source>
        <strain evidence="2 3">AFS060060</strain>
    </source>
</reference>
<dbReference type="PANTHER" id="PTHR34821:SF2">
    <property type="entry name" value="INNER MEMBRANE PROTEIN YDCZ"/>
    <property type="match status" value="1"/>
</dbReference>
<keyword evidence="1" id="KW-0812">Transmembrane</keyword>
<feature type="transmembrane region" description="Helical" evidence="1">
    <location>
        <begin position="265"/>
        <end position="286"/>
    </location>
</feature>
<dbReference type="GO" id="GO:0005886">
    <property type="term" value="C:plasma membrane"/>
    <property type="evidence" value="ECO:0007669"/>
    <property type="project" value="TreeGrafter"/>
</dbReference>
<keyword evidence="1" id="KW-1133">Transmembrane helix</keyword>
<dbReference type="Pfam" id="PF04657">
    <property type="entry name" value="DMT_YdcZ"/>
    <property type="match status" value="2"/>
</dbReference>
<dbReference type="Proteomes" id="UP000223366">
    <property type="component" value="Unassembled WGS sequence"/>
</dbReference>
<evidence type="ECO:0000313" key="2">
    <source>
        <dbReference type="EMBL" id="PFV30799.1"/>
    </source>
</evidence>
<name>A0A9X7BNF9_BACTU</name>
<proteinExistence type="predicted"/>